<dbReference type="Gene3D" id="3.40.1660.10">
    <property type="entry name" value="EreA-like (biosynthetic domain)"/>
    <property type="match status" value="1"/>
</dbReference>
<comment type="caution">
    <text evidence="2">The sequence shown here is derived from an EMBL/GenBank/DDBJ whole genome shotgun (WGS) entry which is preliminary data.</text>
</comment>
<dbReference type="InterPro" id="IPR007815">
    <property type="entry name" value="Emycin_Estase"/>
</dbReference>
<keyword evidence="1" id="KW-0732">Signal</keyword>
<name>A0ABW9HZX8_9ACTN</name>
<dbReference type="Proteomes" id="UP001631957">
    <property type="component" value="Unassembled WGS sequence"/>
</dbReference>
<dbReference type="GO" id="GO:0016787">
    <property type="term" value="F:hydrolase activity"/>
    <property type="evidence" value="ECO:0007669"/>
    <property type="project" value="UniProtKB-KW"/>
</dbReference>
<dbReference type="EC" id="3.1.1.-" evidence="2"/>
<dbReference type="InterPro" id="IPR052036">
    <property type="entry name" value="Hydrolase/PRTase-associated"/>
</dbReference>
<keyword evidence="3" id="KW-1185">Reference proteome</keyword>
<organism evidence="2 3">
    <name type="scientific">Streptomyces niveiscabiei</name>
    <dbReference type="NCBI Taxonomy" id="164115"/>
    <lineage>
        <taxon>Bacteria</taxon>
        <taxon>Bacillati</taxon>
        <taxon>Actinomycetota</taxon>
        <taxon>Actinomycetes</taxon>
        <taxon>Kitasatosporales</taxon>
        <taxon>Streptomycetaceae</taxon>
        <taxon>Streptomyces</taxon>
    </lineage>
</organism>
<dbReference type="SUPFAM" id="SSF159501">
    <property type="entry name" value="EreA/ChaN-like"/>
    <property type="match status" value="1"/>
</dbReference>
<dbReference type="Pfam" id="PF05139">
    <property type="entry name" value="Erythro_esteras"/>
    <property type="match status" value="1"/>
</dbReference>
<dbReference type="Gene3D" id="3.30.1870.10">
    <property type="entry name" value="EreA-like, domain 2"/>
    <property type="match status" value="1"/>
</dbReference>
<sequence length="448" mass="49901">MVRTHLTAPATTATAATLLTLALTATPATATPVPTPAPVLATLNHSAHPLRTPEPGGDTQDLRPLDQAIGDAEVVGLGEATHGSHDFFALKARVFRHLVEEQGFRTFALETPWSTGRRLDAYVVHGKGTPEQIFKEEFQRDYRWWNNTDYLALVKWMRAYNIHHPHDPVRFLGDDIAWTGPEVYDEVERYVAEHRPELSARLAELYAGLRPTRQTGAYIEEYLATPYEARKERAERTARALKLIKEKPSGAGYAMAVQNATAIDRTAGQYAFEFERGRPEIAAGMRYRDEAMAANVAWWAAHTGTKVLLSAHDDHIGYVPVDPDSYPKMQGAFLRDRLGDGYVSVGVTFGRGAFMATDAEEAAVRRWTVGPPEPGSNEATLDRVRYRNYVLDLRTVRAPAREWLHTARPTRRIGTAYPDAGPSDVALARAHDVLIHLHRVTAARLRAQ</sequence>
<dbReference type="PANTHER" id="PTHR31299:SF0">
    <property type="entry name" value="ESTERASE, PUTATIVE (AFU_ORTHOLOGUE AFUA_1G05850)-RELATED"/>
    <property type="match status" value="1"/>
</dbReference>
<feature type="signal peptide" evidence="1">
    <location>
        <begin position="1"/>
        <end position="30"/>
    </location>
</feature>
<accession>A0ABW9HZX8</accession>
<dbReference type="EMBL" id="JBJVNI010000018">
    <property type="protein sequence ID" value="MFM9613156.1"/>
    <property type="molecule type" value="Genomic_DNA"/>
</dbReference>
<evidence type="ECO:0000313" key="2">
    <source>
        <dbReference type="EMBL" id="MFM9613156.1"/>
    </source>
</evidence>
<evidence type="ECO:0000313" key="3">
    <source>
        <dbReference type="Proteomes" id="UP001631957"/>
    </source>
</evidence>
<feature type="chain" id="PRO_5046284426" evidence="1">
    <location>
        <begin position="31"/>
        <end position="448"/>
    </location>
</feature>
<dbReference type="CDD" id="cd14728">
    <property type="entry name" value="Ere-like"/>
    <property type="match status" value="1"/>
</dbReference>
<reference evidence="2 3" key="1">
    <citation type="submission" date="2024-12" db="EMBL/GenBank/DDBJ databases">
        <title>Forecasting of Potato common scab and diversities of Pathogenic streptomyces spp. in china.</title>
        <authorList>
            <person name="Handique U."/>
            <person name="Wu J."/>
        </authorList>
    </citation>
    <scope>NUCLEOTIDE SEQUENCE [LARGE SCALE GENOMIC DNA]</scope>
    <source>
        <strain evidence="2 3">ZRIMU1530</strain>
    </source>
</reference>
<proteinExistence type="predicted"/>
<dbReference type="RefSeq" id="WP_409123630.1">
    <property type="nucleotide sequence ID" value="NZ_JBJVNI010000018.1"/>
</dbReference>
<gene>
    <name evidence="2" type="ORF">ACKI18_31260</name>
</gene>
<evidence type="ECO:0000256" key="1">
    <source>
        <dbReference type="SAM" id="SignalP"/>
    </source>
</evidence>
<dbReference type="PANTHER" id="PTHR31299">
    <property type="entry name" value="ESTERASE, PUTATIVE (AFU_ORTHOLOGUE AFUA_1G05850)-RELATED"/>
    <property type="match status" value="1"/>
</dbReference>
<dbReference type="InterPro" id="IPR014622">
    <property type="entry name" value="UCP036794_erythomycin"/>
</dbReference>
<dbReference type="Gene3D" id="1.20.1440.30">
    <property type="entry name" value="Biosynthetic Protein domain"/>
    <property type="match status" value="1"/>
</dbReference>
<keyword evidence="2" id="KW-0378">Hydrolase</keyword>
<protein>
    <submittedName>
        <fullName evidence="2">Erythromycin esterase family protein</fullName>
        <ecNumber evidence="2">3.1.1.-</ecNumber>
    </submittedName>
</protein>
<dbReference type="PIRSF" id="PIRSF036794">
    <property type="entry name" value="UCP_erythr_ester"/>
    <property type="match status" value="1"/>
</dbReference>